<evidence type="ECO:0000256" key="1">
    <source>
        <dbReference type="ARBA" id="ARBA00004138"/>
    </source>
</evidence>
<proteinExistence type="predicted"/>
<dbReference type="SMART" id="SM00320">
    <property type="entry name" value="WD40"/>
    <property type="match status" value="6"/>
</dbReference>
<dbReference type="Pfam" id="PF23387">
    <property type="entry name" value="TPR_IFT80_172"/>
    <property type="match status" value="1"/>
</dbReference>
<comment type="subcellular location">
    <subcellularLocation>
        <location evidence="1">Cell projection</location>
        <location evidence="1">Cilium</location>
    </subcellularLocation>
</comment>
<dbReference type="AlphaFoldDB" id="A0AAW1Q2Y6"/>
<dbReference type="InterPro" id="IPR036322">
    <property type="entry name" value="WD40_repeat_dom_sf"/>
</dbReference>
<evidence type="ECO:0000313" key="8">
    <source>
        <dbReference type="Proteomes" id="UP001489004"/>
    </source>
</evidence>
<dbReference type="PANTHER" id="PTHR24098">
    <property type="entry name" value="OUTER SEGMENT 5"/>
    <property type="match status" value="1"/>
</dbReference>
<dbReference type="Proteomes" id="UP001489004">
    <property type="component" value="Unassembled WGS sequence"/>
</dbReference>
<evidence type="ECO:0008006" key="9">
    <source>
        <dbReference type="Google" id="ProtNLM"/>
    </source>
</evidence>
<dbReference type="InterPro" id="IPR056456">
    <property type="entry name" value="Beta-prop_IFT80_2nd"/>
</dbReference>
<dbReference type="Pfam" id="PF23335">
    <property type="entry name" value="Beta-prop_IFT80_2nd"/>
    <property type="match status" value="1"/>
</dbReference>
<sequence length="718" mass="79379">MRLQLTQPRVQVHKELASAVGWSISNELFSTSDDHTIHSWKASGEHSGQVCSLDAYSTDLHWYPCASRRQQGGATDVLAVSCTDGTFKILSKSGRVEKSVDAHRGAVICLRWNYEGTALATAGEDGLVKASTSPVSWKAHNGLVLRADWSPVNDMIVSGGEDCRYKVWDSFGRLLFQSAPLDHHVTAVAWCPGADLFAVGSLNHLQLCDRSGWAYSKESLQTGSILSLSWTQDGTQVAGCGGNGQLVFGRLADIALEWGHMKATLKDDKHIRVHNLVNETVDELDFRDSVVKMALGFEHLVVATSTQCCIYSTATWNTPHILDLKDTVSLILQCQRNFLTVDNFSGIQICTYEGRQVCNPKFQGLRTEFLSKQLLSLSNDTLAIVDKTDGKTIRFFDTAQGKPSGDVLVHSMDIAEVALSQNGIAPDRKVVFVDRNRDLYVRRVSKGGALVKLAPMVESAVWHDTAEMLATMTDQKLVIWYYVNVVFVDRDLIASTCSTQQEGEFGKGAVIQGFSGSRCTLRRSDGAEVAAGVPPYPLMLHQLVAQNQWDRAVRLCRFVKDGLLWACLAAMAVDAAELNTAEVAFAACEEVDKLQQVLAIKAIPSQEGRSAELALVRRCPQEAEAILLQAGLTYRAIQMNIQLFRWERALDLALKHKTHVDTVLLHRQRHLAASRRTENDPRFLQYAQEVPVDAAAVELKEQQEVQAEAQRPGARRYV</sequence>
<dbReference type="PROSITE" id="PS50082">
    <property type="entry name" value="WD_REPEATS_2"/>
    <property type="match status" value="1"/>
</dbReference>
<keyword evidence="2" id="KW-0969">Cilium</keyword>
<keyword evidence="3" id="KW-0966">Cell projection</keyword>
<dbReference type="GO" id="GO:0030992">
    <property type="term" value="C:intraciliary transport particle B"/>
    <property type="evidence" value="ECO:0007669"/>
    <property type="project" value="TreeGrafter"/>
</dbReference>
<protein>
    <recommendedName>
        <fullName evidence="9">Intraflagellar transport protein 80</fullName>
    </recommendedName>
</protein>
<dbReference type="GO" id="GO:0005929">
    <property type="term" value="C:cilium"/>
    <property type="evidence" value="ECO:0007669"/>
    <property type="project" value="UniProtKB-SubCell"/>
</dbReference>
<dbReference type="Gene3D" id="2.130.10.10">
    <property type="entry name" value="YVTN repeat-like/Quinoprotein amine dehydrogenase"/>
    <property type="match status" value="2"/>
</dbReference>
<name>A0AAW1Q2Y6_9CHLO</name>
<comment type="caution">
    <text evidence="7">The sequence shown here is derived from an EMBL/GenBank/DDBJ whole genome shotgun (WGS) entry which is preliminary data.</text>
</comment>
<dbReference type="SUPFAM" id="SSF50978">
    <property type="entry name" value="WD40 repeat-like"/>
    <property type="match status" value="2"/>
</dbReference>
<evidence type="ECO:0000256" key="4">
    <source>
        <dbReference type="PROSITE-ProRule" id="PRU00221"/>
    </source>
</evidence>
<feature type="repeat" description="WD" evidence="4">
    <location>
        <begin position="137"/>
        <end position="169"/>
    </location>
</feature>
<evidence type="ECO:0000259" key="6">
    <source>
        <dbReference type="Pfam" id="PF23387"/>
    </source>
</evidence>
<dbReference type="FunFam" id="1.25.40.470:FF:000007">
    <property type="entry name" value="Intraflagellar transport 80 homolog (Chlamydomonas)"/>
    <property type="match status" value="1"/>
</dbReference>
<feature type="domain" description="IFT80 second beta-propeller" evidence="5">
    <location>
        <begin position="255"/>
        <end position="536"/>
    </location>
</feature>
<keyword evidence="4" id="KW-0853">WD repeat</keyword>
<keyword evidence="8" id="KW-1185">Reference proteome</keyword>
<feature type="domain" description="IFT80/172/WDR35 TPR" evidence="6">
    <location>
        <begin position="564"/>
        <end position="709"/>
    </location>
</feature>
<dbReference type="Gene3D" id="1.25.40.470">
    <property type="match status" value="1"/>
</dbReference>
<evidence type="ECO:0000259" key="5">
    <source>
        <dbReference type="Pfam" id="PF23335"/>
    </source>
</evidence>
<evidence type="ECO:0000256" key="3">
    <source>
        <dbReference type="ARBA" id="ARBA00023273"/>
    </source>
</evidence>
<dbReference type="PANTHER" id="PTHR24098:SF0">
    <property type="entry name" value="OUTER SEGMENT 5"/>
    <property type="match status" value="1"/>
</dbReference>
<dbReference type="PROSITE" id="PS50294">
    <property type="entry name" value="WD_REPEATS_REGION"/>
    <property type="match status" value="1"/>
</dbReference>
<dbReference type="InterPro" id="IPR015943">
    <property type="entry name" value="WD40/YVTN_repeat-like_dom_sf"/>
</dbReference>
<evidence type="ECO:0000256" key="2">
    <source>
        <dbReference type="ARBA" id="ARBA00023069"/>
    </source>
</evidence>
<organism evidence="7 8">
    <name type="scientific">[Myrmecia] bisecta</name>
    <dbReference type="NCBI Taxonomy" id="41462"/>
    <lineage>
        <taxon>Eukaryota</taxon>
        <taxon>Viridiplantae</taxon>
        <taxon>Chlorophyta</taxon>
        <taxon>core chlorophytes</taxon>
        <taxon>Trebouxiophyceae</taxon>
        <taxon>Trebouxiales</taxon>
        <taxon>Trebouxiaceae</taxon>
        <taxon>Myrmecia</taxon>
    </lineage>
</organism>
<dbReference type="EMBL" id="JALJOR010000007">
    <property type="protein sequence ID" value="KAK9814722.1"/>
    <property type="molecule type" value="Genomic_DNA"/>
</dbReference>
<dbReference type="InterPro" id="IPR056157">
    <property type="entry name" value="TPR_IFT80_172_dom"/>
</dbReference>
<reference evidence="7 8" key="1">
    <citation type="journal article" date="2024" name="Nat. Commun.">
        <title>Phylogenomics reveals the evolutionary origins of lichenization in chlorophyte algae.</title>
        <authorList>
            <person name="Puginier C."/>
            <person name="Libourel C."/>
            <person name="Otte J."/>
            <person name="Skaloud P."/>
            <person name="Haon M."/>
            <person name="Grisel S."/>
            <person name="Petersen M."/>
            <person name="Berrin J.G."/>
            <person name="Delaux P.M."/>
            <person name="Dal Grande F."/>
            <person name="Keller J."/>
        </authorList>
    </citation>
    <scope>NUCLEOTIDE SEQUENCE [LARGE SCALE GENOMIC DNA]</scope>
    <source>
        <strain evidence="7 8">SAG 2043</strain>
    </source>
</reference>
<dbReference type="InterPro" id="IPR001680">
    <property type="entry name" value="WD40_rpt"/>
</dbReference>
<evidence type="ECO:0000313" key="7">
    <source>
        <dbReference type="EMBL" id="KAK9814722.1"/>
    </source>
</evidence>
<dbReference type="GO" id="GO:0060271">
    <property type="term" value="P:cilium assembly"/>
    <property type="evidence" value="ECO:0007669"/>
    <property type="project" value="TreeGrafter"/>
</dbReference>
<dbReference type="Pfam" id="PF00400">
    <property type="entry name" value="WD40"/>
    <property type="match status" value="2"/>
</dbReference>
<gene>
    <name evidence="7" type="ORF">WJX72_010508</name>
</gene>
<accession>A0AAW1Q2Y6</accession>